<reference evidence="1 2" key="1">
    <citation type="submission" date="2016-11" db="EMBL/GenBank/DDBJ databases">
        <authorList>
            <person name="Jaros S."/>
            <person name="Januszkiewicz K."/>
            <person name="Wedrychowicz H."/>
        </authorList>
    </citation>
    <scope>NUCLEOTIDE SEQUENCE [LARGE SCALE GENOMIC DNA]</scope>
    <source>
        <strain evidence="1 2">DSM 14501</strain>
    </source>
</reference>
<evidence type="ECO:0000313" key="2">
    <source>
        <dbReference type="Proteomes" id="UP000184082"/>
    </source>
</evidence>
<organism evidence="1 2">
    <name type="scientific">Caminicella sporogenes DSM 14501</name>
    <dbReference type="NCBI Taxonomy" id="1121266"/>
    <lineage>
        <taxon>Bacteria</taxon>
        <taxon>Bacillati</taxon>
        <taxon>Bacillota</taxon>
        <taxon>Clostridia</taxon>
        <taxon>Peptostreptococcales</taxon>
        <taxon>Caminicellaceae</taxon>
        <taxon>Caminicella</taxon>
    </lineage>
</organism>
<dbReference type="STRING" id="1121266.SAMN02745883_00677"/>
<keyword evidence="2" id="KW-1185">Reference proteome</keyword>
<accession>A0A1M6MWN7</accession>
<name>A0A1M6MWN7_9FIRM</name>
<dbReference type="AlphaFoldDB" id="A0A1M6MWN7"/>
<dbReference type="Proteomes" id="UP000184082">
    <property type="component" value="Unassembled WGS sequence"/>
</dbReference>
<gene>
    <name evidence="1" type="ORF">SAMN02745883_00677</name>
</gene>
<dbReference type="RefSeq" id="WP_072965974.1">
    <property type="nucleotide sequence ID" value="NZ_FRAJ01000005.1"/>
</dbReference>
<sequence>MKHNLTLPIDVRKYDNDKQFFDEAYNIFQMELQARYNRPNLFNKFIYIDEKVKYDNKPNGFWHISSIGEDDTKYDMYPCCNDITNGLCKYMCDFGHPENFLKDDNSIPCIYRACRIKWVREIIELANNNKNHPNLRIWQHKNQRTKEKTLKIRYLNGCIDYIIIFKISYKNSDIYCYRLKTAYPVVLKSYKKRFDREYNNYIIMKSKK</sequence>
<dbReference type="EMBL" id="FRAJ01000005">
    <property type="protein sequence ID" value="SHJ87832.1"/>
    <property type="molecule type" value="Genomic_DNA"/>
</dbReference>
<proteinExistence type="predicted"/>
<evidence type="ECO:0000313" key="1">
    <source>
        <dbReference type="EMBL" id="SHJ87832.1"/>
    </source>
</evidence>
<protein>
    <submittedName>
        <fullName evidence="1">Uncharacterized protein</fullName>
    </submittedName>
</protein>